<evidence type="ECO:0000256" key="7">
    <source>
        <dbReference type="ARBA" id="ARBA00023136"/>
    </source>
</evidence>
<dbReference type="SUPFAM" id="SSF90123">
    <property type="entry name" value="ABC transporter transmembrane region"/>
    <property type="match status" value="1"/>
</dbReference>
<comment type="subcellular location">
    <subcellularLocation>
        <location evidence="1">Cell membrane</location>
        <topology evidence="1">Multi-pass membrane protein</topology>
    </subcellularLocation>
</comment>
<dbReference type="CDD" id="cd18565">
    <property type="entry name" value="ABC_6TM_exporter_like"/>
    <property type="match status" value="1"/>
</dbReference>
<evidence type="ECO:0000256" key="3">
    <source>
        <dbReference type="ARBA" id="ARBA00022692"/>
    </source>
</evidence>
<keyword evidence="2" id="KW-0813">Transport</keyword>
<dbReference type="KEGG" id="scor:J3U87_33005"/>
<dbReference type="PANTHER" id="PTHR43394:SF1">
    <property type="entry name" value="ATP-BINDING CASSETTE SUB-FAMILY B MEMBER 10, MITOCHONDRIAL"/>
    <property type="match status" value="1"/>
</dbReference>
<feature type="domain" description="ABC transmembrane type-1" evidence="10">
    <location>
        <begin position="25"/>
        <end position="317"/>
    </location>
</feature>
<dbReference type="GO" id="GO:0005524">
    <property type="term" value="F:ATP binding"/>
    <property type="evidence" value="ECO:0007669"/>
    <property type="project" value="UniProtKB-KW"/>
</dbReference>
<dbReference type="AlphaFoldDB" id="A0A8A4TNB8"/>
<dbReference type="PROSITE" id="PS50929">
    <property type="entry name" value="ABC_TM1F"/>
    <property type="match status" value="1"/>
</dbReference>
<dbReference type="SUPFAM" id="SSF52540">
    <property type="entry name" value="P-loop containing nucleoside triphosphate hydrolases"/>
    <property type="match status" value="1"/>
</dbReference>
<evidence type="ECO:0000313" key="11">
    <source>
        <dbReference type="EMBL" id="QTD50428.1"/>
    </source>
</evidence>
<reference evidence="11" key="1">
    <citation type="submission" date="2021-03" db="EMBL/GenBank/DDBJ databases">
        <title>Acanthopleuribacteraceae sp. M133.</title>
        <authorList>
            <person name="Wang G."/>
        </authorList>
    </citation>
    <scope>NUCLEOTIDE SEQUENCE</scope>
    <source>
        <strain evidence="11">M133</strain>
    </source>
</reference>
<dbReference type="InterPro" id="IPR036640">
    <property type="entry name" value="ABC1_TM_sf"/>
</dbReference>
<dbReference type="Proteomes" id="UP000663929">
    <property type="component" value="Chromosome"/>
</dbReference>
<protein>
    <submittedName>
        <fullName evidence="11">ABC transporter ATP-binding protein</fullName>
    </submittedName>
</protein>
<dbReference type="Pfam" id="PF00664">
    <property type="entry name" value="ABC_membrane"/>
    <property type="match status" value="1"/>
</dbReference>
<dbReference type="PROSITE" id="PS00211">
    <property type="entry name" value="ABC_TRANSPORTER_1"/>
    <property type="match status" value="1"/>
</dbReference>
<evidence type="ECO:0000256" key="6">
    <source>
        <dbReference type="ARBA" id="ARBA00022989"/>
    </source>
</evidence>
<dbReference type="EMBL" id="CP071793">
    <property type="protein sequence ID" value="QTD50428.1"/>
    <property type="molecule type" value="Genomic_DNA"/>
</dbReference>
<evidence type="ECO:0000256" key="1">
    <source>
        <dbReference type="ARBA" id="ARBA00004651"/>
    </source>
</evidence>
<dbReference type="InterPro" id="IPR017871">
    <property type="entry name" value="ABC_transporter-like_CS"/>
</dbReference>
<dbReference type="GO" id="GO:0015421">
    <property type="term" value="F:ABC-type oligopeptide transporter activity"/>
    <property type="evidence" value="ECO:0007669"/>
    <property type="project" value="TreeGrafter"/>
</dbReference>
<dbReference type="GO" id="GO:0005886">
    <property type="term" value="C:plasma membrane"/>
    <property type="evidence" value="ECO:0007669"/>
    <property type="project" value="UniProtKB-SubCell"/>
</dbReference>
<name>A0A8A4TNB8_SULCO</name>
<keyword evidence="7 8" id="KW-0472">Membrane</keyword>
<dbReference type="FunFam" id="3.40.50.300:FF:000287">
    <property type="entry name" value="Multidrug ABC transporter ATP-binding protein"/>
    <property type="match status" value="1"/>
</dbReference>
<keyword evidence="6 8" id="KW-1133">Transmembrane helix</keyword>
<evidence type="ECO:0000259" key="9">
    <source>
        <dbReference type="PROSITE" id="PS50893"/>
    </source>
</evidence>
<evidence type="ECO:0000256" key="5">
    <source>
        <dbReference type="ARBA" id="ARBA00022840"/>
    </source>
</evidence>
<dbReference type="InterPro" id="IPR003439">
    <property type="entry name" value="ABC_transporter-like_ATP-bd"/>
</dbReference>
<evidence type="ECO:0000256" key="4">
    <source>
        <dbReference type="ARBA" id="ARBA00022741"/>
    </source>
</evidence>
<keyword evidence="12" id="KW-1185">Reference proteome</keyword>
<keyword evidence="3 8" id="KW-0812">Transmembrane</keyword>
<dbReference type="Gene3D" id="3.40.50.300">
    <property type="entry name" value="P-loop containing nucleotide triphosphate hydrolases"/>
    <property type="match status" value="1"/>
</dbReference>
<dbReference type="PANTHER" id="PTHR43394">
    <property type="entry name" value="ATP-DEPENDENT PERMEASE MDL1, MITOCHONDRIAL"/>
    <property type="match status" value="1"/>
</dbReference>
<dbReference type="InterPro" id="IPR003593">
    <property type="entry name" value="AAA+_ATPase"/>
</dbReference>
<dbReference type="InterPro" id="IPR011527">
    <property type="entry name" value="ABC1_TM_dom"/>
</dbReference>
<evidence type="ECO:0000259" key="10">
    <source>
        <dbReference type="PROSITE" id="PS50929"/>
    </source>
</evidence>
<evidence type="ECO:0000256" key="8">
    <source>
        <dbReference type="SAM" id="Phobius"/>
    </source>
</evidence>
<evidence type="ECO:0000256" key="2">
    <source>
        <dbReference type="ARBA" id="ARBA00022448"/>
    </source>
</evidence>
<feature type="domain" description="ABC transporter" evidence="9">
    <location>
        <begin position="351"/>
        <end position="585"/>
    </location>
</feature>
<dbReference type="Pfam" id="PF00005">
    <property type="entry name" value="ABC_tran"/>
    <property type="match status" value="1"/>
</dbReference>
<dbReference type="InterPro" id="IPR027417">
    <property type="entry name" value="P-loop_NTPase"/>
</dbReference>
<dbReference type="InterPro" id="IPR039421">
    <property type="entry name" value="Type_1_exporter"/>
</dbReference>
<dbReference type="Gene3D" id="1.20.1560.10">
    <property type="entry name" value="ABC transporter type 1, transmembrane domain"/>
    <property type="match status" value="1"/>
</dbReference>
<feature type="transmembrane region" description="Helical" evidence="8">
    <location>
        <begin position="58"/>
        <end position="84"/>
    </location>
</feature>
<gene>
    <name evidence="11" type="ORF">J3U87_33005</name>
</gene>
<keyword evidence="5 11" id="KW-0067">ATP-binding</keyword>
<evidence type="ECO:0000313" key="12">
    <source>
        <dbReference type="Proteomes" id="UP000663929"/>
    </source>
</evidence>
<dbReference type="SMART" id="SM00382">
    <property type="entry name" value="AAA"/>
    <property type="match status" value="1"/>
</dbReference>
<keyword evidence="4" id="KW-0547">Nucleotide-binding</keyword>
<proteinExistence type="predicted"/>
<dbReference type="GO" id="GO:0016887">
    <property type="term" value="F:ATP hydrolysis activity"/>
    <property type="evidence" value="ECO:0007669"/>
    <property type="project" value="InterPro"/>
</dbReference>
<feature type="transmembrane region" description="Helical" evidence="8">
    <location>
        <begin position="161"/>
        <end position="190"/>
    </location>
</feature>
<organism evidence="11 12">
    <name type="scientific">Sulfidibacter corallicola</name>
    <dbReference type="NCBI Taxonomy" id="2818388"/>
    <lineage>
        <taxon>Bacteria</taxon>
        <taxon>Pseudomonadati</taxon>
        <taxon>Acidobacteriota</taxon>
        <taxon>Holophagae</taxon>
        <taxon>Acanthopleuribacterales</taxon>
        <taxon>Acanthopleuribacteraceae</taxon>
        <taxon>Sulfidibacter</taxon>
    </lineage>
</organism>
<dbReference type="PROSITE" id="PS50893">
    <property type="entry name" value="ABC_TRANSPORTER_2"/>
    <property type="match status" value="1"/>
</dbReference>
<sequence>MTASPASPLYRLLGYATPWRRRIQLASLCSILNKVFDLAPPLLIGAAVDIVVQREQSWFASIGVVSLDAQLLLLTILTILIWGLESAFEYAYKVMWRNLSQELQHATRMDAWKHLQELEMAYFERNHTGQIMAVLNDDVNQLERFLDGGANELIQVTTTVIVIGAIFFAASPLIAVLAMLPMPLVVYGAFRFQHRLAPLYADVRERVSQLSGRLANSLGGIATVKSYVAESFEVRQLETESNAYKTANAAAIRTSSAFVPVIRMVILMGFTATLFLGGKLTLDGHLDVGIYSVLVFLTQRLLWPLTGLAETVDLYQRAMASTKRIMDLLDTPIGIQSGGQPLNIHHGGGTIEFQKVRFEYLDGQRVLHDLDFTIAAGQTIGVVGATGSGKSTLVKLMLRFYDPSAGTIRVEGRDLREVQLKELRHAVGLVSQDVFLFGGTVRDNIAYGTFDATDEAIEAAARMAEAHEFISELAQGYDTMVGERGQRLSGGQRQRLSIARAILKNPPILILDEATSAVDNETEAAIQRSLERVAHDRTTVVIAHRLSTVRNADRILVLERGRLVEQGTHQALLDRDGVYAGLWKVQTGDRHAAGIQTSCMDRGD</sequence>
<accession>A0A8A4TNB8</accession>